<organism evidence="1 3">
    <name type="scientific">Medicago truncatula</name>
    <name type="common">Barrel medic</name>
    <name type="synonym">Medicago tribuloides</name>
    <dbReference type="NCBI Taxonomy" id="3880"/>
    <lineage>
        <taxon>Eukaryota</taxon>
        <taxon>Viridiplantae</taxon>
        <taxon>Streptophyta</taxon>
        <taxon>Embryophyta</taxon>
        <taxon>Tracheophyta</taxon>
        <taxon>Spermatophyta</taxon>
        <taxon>Magnoliopsida</taxon>
        <taxon>eudicotyledons</taxon>
        <taxon>Gunneridae</taxon>
        <taxon>Pentapetalae</taxon>
        <taxon>rosids</taxon>
        <taxon>fabids</taxon>
        <taxon>Fabales</taxon>
        <taxon>Fabaceae</taxon>
        <taxon>Papilionoideae</taxon>
        <taxon>50 kb inversion clade</taxon>
        <taxon>NPAAA clade</taxon>
        <taxon>Hologalegina</taxon>
        <taxon>IRL clade</taxon>
        <taxon>Trifolieae</taxon>
        <taxon>Medicago</taxon>
    </lineage>
</organism>
<reference evidence="1 3" key="1">
    <citation type="journal article" date="2011" name="Nature">
        <title>The Medicago genome provides insight into the evolution of rhizobial symbioses.</title>
        <authorList>
            <person name="Young N.D."/>
            <person name="Debelle F."/>
            <person name="Oldroyd G.E."/>
            <person name="Geurts R."/>
            <person name="Cannon S.B."/>
            <person name="Udvardi M.K."/>
            <person name="Benedito V.A."/>
            <person name="Mayer K.F."/>
            <person name="Gouzy J."/>
            <person name="Schoof H."/>
            <person name="Van de Peer Y."/>
            <person name="Proost S."/>
            <person name="Cook D.R."/>
            <person name="Meyers B.C."/>
            <person name="Spannagl M."/>
            <person name="Cheung F."/>
            <person name="De Mita S."/>
            <person name="Krishnakumar V."/>
            <person name="Gundlach H."/>
            <person name="Zhou S."/>
            <person name="Mudge J."/>
            <person name="Bharti A.K."/>
            <person name="Murray J.D."/>
            <person name="Naoumkina M.A."/>
            <person name="Rosen B."/>
            <person name="Silverstein K.A."/>
            <person name="Tang H."/>
            <person name="Rombauts S."/>
            <person name="Zhao P.X."/>
            <person name="Zhou P."/>
            <person name="Barbe V."/>
            <person name="Bardou P."/>
            <person name="Bechner M."/>
            <person name="Bellec A."/>
            <person name="Berger A."/>
            <person name="Berges H."/>
            <person name="Bidwell S."/>
            <person name="Bisseling T."/>
            <person name="Choisne N."/>
            <person name="Couloux A."/>
            <person name="Denny R."/>
            <person name="Deshpande S."/>
            <person name="Dai X."/>
            <person name="Doyle J.J."/>
            <person name="Dudez A.M."/>
            <person name="Farmer A.D."/>
            <person name="Fouteau S."/>
            <person name="Franken C."/>
            <person name="Gibelin C."/>
            <person name="Gish J."/>
            <person name="Goldstein S."/>
            <person name="Gonzalez A.J."/>
            <person name="Green P.J."/>
            <person name="Hallab A."/>
            <person name="Hartog M."/>
            <person name="Hua A."/>
            <person name="Humphray S.J."/>
            <person name="Jeong D.H."/>
            <person name="Jing Y."/>
            <person name="Jocker A."/>
            <person name="Kenton S.M."/>
            <person name="Kim D.J."/>
            <person name="Klee K."/>
            <person name="Lai H."/>
            <person name="Lang C."/>
            <person name="Lin S."/>
            <person name="Macmil S.L."/>
            <person name="Magdelenat G."/>
            <person name="Matthews L."/>
            <person name="McCorrison J."/>
            <person name="Monaghan E.L."/>
            <person name="Mun J.H."/>
            <person name="Najar F.Z."/>
            <person name="Nicholson C."/>
            <person name="Noirot C."/>
            <person name="O'Bleness M."/>
            <person name="Paule C.R."/>
            <person name="Poulain J."/>
            <person name="Prion F."/>
            <person name="Qin B."/>
            <person name="Qu C."/>
            <person name="Retzel E.F."/>
            <person name="Riddle C."/>
            <person name="Sallet E."/>
            <person name="Samain S."/>
            <person name="Samson N."/>
            <person name="Sanders I."/>
            <person name="Saurat O."/>
            <person name="Scarpelli C."/>
            <person name="Schiex T."/>
            <person name="Segurens B."/>
            <person name="Severin A.J."/>
            <person name="Sherrier D.J."/>
            <person name="Shi R."/>
            <person name="Sims S."/>
            <person name="Singer S.R."/>
            <person name="Sinharoy S."/>
            <person name="Sterck L."/>
            <person name="Viollet A."/>
            <person name="Wang B.B."/>
            <person name="Wang K."/>
            <person name="Wang M."/>
            <person name="Wang X."/>
            <person name="Warfsmann J."/>
            <person name="Weissenbach J."/>
            <person name="White D.D."/>
            <person name="White J.D."/>
            <person name="Wiley G.B."/>
            <person name="Wincker P."/>
            <person name="Xing Y."/>
            <person name="Yang L."/>
            <person name="Yao Z."/>
            <person name="Ying F."/>
            <person name="Zhai J."/>
            <person name="Zhou L."/>
            <person name="Zuber A."/>
            <person name="Denarie J."/>
            <person name="Dixon R.A."/>
            <person name="May G.D."/>
            <person name="Schwartz D.C."/>
            <person name="Rogers J."/>
            <person name="Quetier F."/>
            <person name="Town C.D."/>
            <person name="Roe B.A."/>
        </authorList>
    </citation>
    <scope>NUCLEOTIDE SEQUENCE [LARGE SCALE GENOMIC DNA]</scope>
    <source>
        <strain evidence="1">A17</strain>
        <strain evidence="2 3">cv. Jemalong A17</strain>
    </source>
</reference>
<evidence type="ECO:0000313" key="2">
    <source>
        <dbReference type="EnsemblPlants" id="KEH32221"/>
    </source>
</evidence>
<dbReference type="PANTHER" id="PTHR33115:SF50">
    <property type="entry name" value="ARM REPEAT SUPERFAMILY PROTEIN"/>
    <property type="match status" value="1"/>
</dbReference>
<dbReference type="PANTHER" id="PTHR33115">
    <property type="entry name" value="ARM REPEAT SUPERFAMILY PROTEIN"/>
    <property type="match status" value="1"/>
</dbReference>
<protein>
    <submittedName>
        <fullName evidence="1">Armadillo/beta-catenin-like repeat protein, putative</fullName>
    </submittedName>
</protein>
<proteinExistence type="predicted"/>
<keyword evidence="3" id="KW-1185">Reference proteome</keyword>
<dbReference type="AlphaFoldDB" id="A0A072US94"/>
<dbReference type="EMBL" id="CM001220">
    <property type="protein sequence ID" value="KEH32221.1"/>
    <property type="molecule type" value="Genomic_DNA"/>
</dbReference>
<dbReference type="Proteomes" id="UP000002051">
    <property type="component" value="Chromosome 4"/>
</dbReference>
<evidence type="ECO:0000313" key="3">
    <source>
        <dbReference type="Proteomes" id="UP000002051"/>
    </source>
</evidence>
<reference evidence="1 3" key="2">
    <citation type="journal article" date="2014" name="BMC Genomics">
        <title>An improved genome release (version Mt4.0) for the model legume Medicago truncatula.</title>
        <authorList>
            <person name="Tang H."/>
            <person name="Krishnakumar V."/>
            <person name="Bidwell S."/>
            <person name="Rosen B."/>
            <person name="Chan A."/>
            <person name="Zhou S."/>
            <person name="Gentzbittel L."/>
            <person name="Childs K.L."/>
            <person name="Yandell M."/>
            <person name="Gundlach H."/>
            <person name="Mayer K.F."/>
            <person name="Schwartz D.C."/>
            <person name="Town C.D."/>
        </authorList>
    </citation>
    <scope>GENOME REANNOTATION</scope>
    <source>
        <strain evidence="1">A17</strain>
        <strain evidence="2 3">cv. Jemalong A17</strain>
    </source>
</reference>
<dbReference type="EnsemblPlants" id="KEH32221">
    <property type="protein sequence ID" value="KEH32221"/>
    <property type="gene ID" value="MTR_4g117500"/>
</dbReference>
<accession>A0A072US94</accession>
<dbReference type="HOGENOM" id="CLU_1016945_0_0_1"/>
<evidence type="ECO:0000313" key="1">
    <source>
        <dbReference type="EMBL" id="KEH32221.1"/>
    </source>
</evidence>
<sequence length="274" mass="30728">MDHNHSLEREGSIHLQASETGSTCTTMFEPSLLSNIEKSESDAANSVSPTTNIAPEKKLTLFALQLAVLEKASTGLGTLSFIWATVVLLGGTRIFCRSQKLEWQNEATWSITDSAIGSKSFKEMVSTSKHRAEVTTPRTPTRMWVSSEVPLLPYAKWFFLLRHVSRILYWLQLISATASVVLSSMKLVRHDFGEVTNRDTGKRNCRSALYTFYSLALAEALSFLIEKAYWEWQVSYCKLLEEVNDGCDLGPSVGLPMNRTNSNIVRNSTRQLVH</sequence>
<reference evidence="2" key="3">
    <citation type="submission" date="2015-04" db="UniProtKB">
        <authorList>
            <consortium name="EnsemblPlants"/>
        </authorList>
    </citation>
    <scope>IDENTIFICATION</scope>
    <source>
        <strain evidence="2">cv. Jemalong A17</strain>
    </source>
</reference>
<dbReference type="STRING" id="3880.A0A072US94"/>
<name>A0A072US94_MEDTR</name>
<gene>
    <name evidence="1" type="ordered locus">MTR_4g117500</name>
</gene>